<evidence type="ECO:0000256" key="5">
    <source>
        <dbReference type="ARBA" id="ARBA00023002"/>
    </source>
</evidence>
<keyword evidence="4" id="KW-0963">Cytoplasm</keyword>
<keyword evidence="6" id="KW-0520">NAD</keyword>
<gene>
    <name evidence="11" type="ORF">A6R68_02519</name>
</gene>
<dbReference type="STRING" id="56216.A0A1A6GRK2"/>
<dbReference type="Gene3D" id="3.40.50.720">
    <property type="entry name" value="NAD(P)-binding Rossmann-like Domain"/>
    <property type="match status" value="1"/>
</dbReference>
<keyword evidence="12" id="KW-1185">Reference proteome</keyword>
<dbReference type="SMART" id="SM00846">
    <property type="entry name" value="Gp_dh_N"/>
    <property type="match status" value="1"/>
</dbReference>
<dbReference type="OrthoDB" id="9620457at2759"/>
<dbReference type="GO" id="GO:0004365">
    <property type="term" value="F:glyceraldehyde-3-phosphate dehydrogenase (NAD+) (phosphorylating) activity"/>
    <property type="evidence" value="ECO:0007669"/>
    <property type="project" value="UniProtKB-EC"/>
</dbReference>
<evidence type="ECO:0000256" key="7">
    <source>
        <dbReference type="ARBA" id="ARBA00023152"/>
    </source>
</evidence>
<sequence length="89" mass="9828">MIPSVAPTHTCFHSDLYIGSIFIILTIFIMAAFKSGKVDIFAANDPFTDLNYMVDMSQYDPTHSKSHSTVKAENGKLVINGQAISIFQD</sequence>
<comment type="pathway">
    <text evidence="1">Carbohydrate degradation; glycolysis; pyruvate from D-glyceraldehyde 3-phosphate: step 1/5.</text>
</comment>
<comment type="caution">
    <text evidence="11">The sequence shown here is derived from an EMBL/GenBank/DDBJ whole genome shotgun (WGS) entry which is preliminary data.</text>
</comment>
<dbReference type="EMBL" id="LZPO01075854">
    <property type="protein sequence ID" value="OBS68938.1"/>
    <property type="molecule type" value="Genomic_DNA"/>
</dbReference>
<proteinExistence type="inferred from homology"/>
<feature type="transmembrane region" description="Helical" evidence="9">
    <location>
        <begin position="16"/>
        <end position="33"/>
    </location>
</feature>
<dbReference type="PANTHER" id="PTHR10836">
    <property type="entry name" value="GLYCERALDEHYDE 3-PHOSPHATE DEHYDROGENASE"/>
    <property type="match status" value="1"/>
</dbReference>
<dbReference type="GO" id="GO:0051287">
    <property type="term" value="F:NAD binding"/>
    <property type="evidence" value="ECO:0007669"/>
    <property type="project" value="InterPro"/>
</dbReference>
<evidence type="ECO:0000313" key="11">
    <source>
        <dbReference type="EMBL" id="OBS68938.1"/>
    </source>
</evidence>
<dbReference type="GO" id="GO:0005829">
    <property type="term" value="C:cytosol"/>
    <property type="evidence" value="ECO:0007669"/>
    <property type="project" value="TreeGrafter"/>
</dbReference>
<keyword evidence="9" id="KW-0812">Transmembrane</keyword>
<dbReference type="GO" id="GO:0006096">
    <property type="term" value="P:glycolytic process"/>
    <property type="evidence" value="ECO:0007669"/>
    <property type="project" value="UniProtKB-KW"/>
</dbReference>
<evidence type="ECO:0000256" key="8">
    <source>
        <dbReference type="ARBA" id="ARBA00047698"/>
    </source>
</evidence>
<feature type="domain" description="Glyceraldehyde 3-phosphate dehydrogenase NAD(P) binding" evidence="10">
    <location>
        <begin position="25"/>
        <end position="88"/>
    </location>
</feature>
<accession>A0A1A6GRK2</accession>
<evidence type="ECO:0000256" key="6">
    <source>
        <dbReference type="ARBA" id="ARBA00023027"/>
    </source>
</evidence>
<dbReference type="AlphaFoldDB" id="A0A1A6GRK2"/>
<protein>
    <recommendedName>
        <fullName evidence="3">glyceraldehyde-3-phosphate dehydrogenase (phosphorylating)</fullName>
        <ecNumber evidence="3">1.2.1.12</ecNumber>
    </recommendedName>
</protein>
<evidence type="ECO:0000256" key="1">
    <source>
        <dbReference type="ARBA" id="ARBA00004869"/>
    </source>
</evidence>
<organism evidence="11 12">
    <name type="scientific">Neotoma lepida</name>
    <name type="common">Desert woodrat</name>
    <dbReference type="NCBI Taxonomy" id="56216"/>
    <lineage>
        <taxon>Eukaryota</taxon>
        <taxon>Metazoa</taxon>
        <taxon>Chordata</taxon>
        <taxon>Craniata</taxon>
        <taxon>Vertebrata</taxon>
        <taxon>Euteleostomi</taxon>
        <taxon>Mammalia</taxon>
        <taxon>Eutheria</taxon>
        <taxon>Euarchontoglires</taxon>
        <taxon>Glires</taxon>
        <taxon>Rodentia</taxon>
        <taxon>Myomorpha</taxon>
        <taxon>Muroidea</taxon>
        <taxon>Cricetidae</taxon>
        <taxon>Neotominae</taxon>
        <taxon>Neotoma</taxon>
    </lineage>
</organism>
<keyword evidence="7" id="KW-0324">Glycolysis</keyword>
<evidence type="ECO:0000256" key="2">
    <source>
        <dbReference type="ARBA" id="ARBA00007406"/>
    </source>
</evidence>
<reference evidence="11 12" key="1">
    <citation type="submission" date="2016-06" db="EMBL/GenBank/DDBJ databases">
        <title>The Draft Genome Sequence and Annotation of the Desert Woodrat Neotoma lepida.</title>
        <authorList>
            <person name="Campbell M."/>
            <person name="Oakeson K.F."/>
            <person name="Yandell M."/>
            <person name="Halpert J.R."/>
            <person name="Dearing D."/>
        </authorList>
    </citation>
    <scope>NUCLEOTIDE SEQUENCE [LARGE SCALE GENOMIC DNA]</scope>
    <source>
        <strain evidence="11">417</strain>
        <tissue evidence="11">Liver</tissue>
    </source>
</reference>
<dbReference type="Pfam" id="PF00044">
    <property type="entry name" value="Gp_dh_N"/>
    <property type="match status" value="1"/>
</dbReference>
<comment type="similarity">
    <text evidence="2">Belongs to the glyceraldehyde-3-phosphate dehydrogenase family.</text>
</comment>
<evidence type="ECO:0000256" key="4">
    <source>
        <dbReference type="ARBA" id="ARBA00022490"/>
    </source>
</evidence>
<evidence type="ECO:0000256" key="3">
    <source>
        <dbReference type="ARBA" id="ARBA00013119"/>
    </source>
</evidence>
<keyword evidence="9" id="KW-0472">Membrane</keyword>
<evidence type="ECO:0000313" key="12">
    <source>
        <dbReference type="Proteomes" id="UP000092124"/>
    </source>
</evidence>
<keyword evidence="9" id="KW-1133">Transmembrane helix</keyword>
<comment type="catalytic activity">
    <reaction evidence="8">
        <text>D-glyceraldehyde 3-phosphate + phosphate + NAD(+) = (2R)-3-phospho-glyceroyl phosphate + NADH + H(+)</text>
        <dbReference type="Rhea" id="RHEA:10300"/>
        <dbReference type="ChEBI" id="CHEBI:15378"/>
        <dbReference type="ChEBI" id="CHEBI:43474"/>
        <dbReference type="ChEBI" id="CHEBI:57540"/>
        <dbReference type="ChEBI" id="CHEBI:57604"/>
        <dbReference type="ChEBI" id="CHEBI:57945"/>
        <dbReference type="ChEBI" id="CHEBI:59776"/>
        <dbReference type="EC" id="1.2.1.12"/>
    </reaction>
</comment>
<keyword evidence="5" id="KW-0560">Oxidoreductase</keyword>
<evidence type="ECO:0000259" key="10">
    <source>
        <dbReference type="SMART" id="SM00846"/>
    </source>
</evidence>
<evidence type="ECO:0000256" key="9">
    <source>
        <dbReference type="SAM" id="Phobius"/>
    </source>
</evidence>
<dbReference type="InterPro" id="IPR036291">
    <property type="entry name" value="NAD(P)-bd_dom_sf"/>
</dbReference>
<dbReference type="SUPFAM" id="SSF51735">
    <property type="entry name" value="NAD(P)-binding Rossmann-fold domains"/>
    <property type="match status" value="1"/>
</dbReference>
<name>A0A1A6GRK2_NEOLE</name>
<dbReference type="PANTHER" id="PTHR10836:SF111">
    <property type="entry name" value="GLYCERALDEHYDE-3-PHOSPHATE DEHYDROGENASE"/>
    <property type="match status" value="1"/>
</dbReference>
<dbReference type="EC" id="1.2.1.12" evidence="3"/>
<dbReference type="InterPro" id="IPR020828">
    <property type="entry name" value="GlycerAld_3-P_DH_NAD(P)-bd"/>
</dbReference>
<dbReference type="InterPro" id="IPR020831">
    <property type="entry name" value="GlycerAld/Erythrose_P_DH"/>
</dbReference>
<dbReference type="Proteomes" id="UP000092124">
    <property type="component" value="Unassembled WGS sequence"/>
</dbReference>